<dbReference type="Gene3D" id="1.25.40.10">
    <property type="entry name" value="Tetratricopeptide repeat domain"/>
    <property type="match status" value="3"/>
</dbReference>
<dbReference type="InterPro" id="IPR057440">
    <property type="entry name" value="At1g68980-like_TPR"/>
</dbReference>
<feature type="repeat" description="PPR" evidence="3">
    <location>
        <begin position="428"/>
        <end position="462"/>
    </location>
</feature>
<dbReference type="InterPro" id="IPR011990">
    <property type="entry name" value="TPR-like_helical_dom_sf"/>
</dbReference>
<gene>
    <name evidence="6" type="ORF">NYM_LOCUS5810</name>
</gene>
<dbReference type="NCBIfam" id="TIGR00756">
    <property type="entry name" value="PPR"/>
    <property type="match status" value="2"/>
</dbReference>
<dbReference type="OMA" id="KCANTAA"/>
<feature type="region of interest" description="Disordered" evidence="4">
    <location>
        <begin position="51"/>
        <end position="70"/>
    </location>
</feature>
<name>A0A5K0XUF5_9MAGN</name>
<feature type="repeat" description="PPR" evidence="3">
    <location>
        <begin position="534"/>
        <end position="568"/>
    </location>
</feature>
<protein>
    <recommendedName>
        <fullName evidence="5">At1g68980-like TPR repeats domain-containing protein</fullName>
    </recommendedName>
</protein>
<sequence>MWRRALGFLLLHPTFRSQPSIFSSTRLLSSNSDTQALYSFLQPSIFSLRKPSPHSASAAHNPDQLPPPNLHQTVDKAALENELQASLEKQSIDEAWKAFKALTAHSLLPGKHLANSLITSLSCFNDAHNLKRAFAALVFILERKPNIITAETVRKMLETMRKSNMLLPAFAAVRSMLKNLFYIEFGIWGPVLVELARKNGNLVALFRVLEEVCEVIGRNKSLGFMKPDIEAFNAALEGCTCESRSVGDAEAVLDMMSAMGVMPDGTTFALMGFVYASEGLVDKIADLDQMMKELGISPDQKLYGSLIRGYLRSGDLEAVEKVVLCAVRQRVSSSVPDGNGEVCQKQISSDSLVLDEETYSGIVKGFLGMGRIRDLARLIEKSQDLEQGSFGTGCSVGSGIINGCVELGMLDKAHSIVDEMNALGATVGIGVYTSILKAYCREHRTAEAAQLVGEISSSGLRLDESSYDALIDVAMTTQDFQSAFSLFRDMREARMPNLKTSYLTIMTGLTENHRPELMASFLDEVVTDPRVEVGTHDWNSIIHSFCKLGRLEDARRTLRRMVFLRFEPNEQTYLSLVHGYSTAEKYFSVLMLWTQIRKRPAMKEQTNIKFDHNLIDAFLYALIKGGFFDAAMQVVEKAQEMKIFVDKWRYKQAFMESHKKLKLAKIRKKSFRKLEALISFKNWVGLNA</sequence>
<dbReference type="AlphaFoldDB" id="A0A5K0XUF5"/>
<accession>A0A5K0XUF5</accession>
<dbReference type="PANTHER" id="PTHR46598">
    <property type="entry name" value="BNAC05G43320D PROTEIN"/>
    <property type="match status" value="1"/>
</dbReference>
<dbReference type="Gramene" id="NC11G0016030.1">
    <property type="protein sequence ID" value="NC11G0016030.1:cds"/>
    <property type="gene ID" value="NC11G0016030"/>
</dbReference>
<evidence type="ECO:0000259" key="5">
    <source>
        <dbReference type="Pfam" id="PF25245"/>
    </source>
</evidence>
<dbReference type="Pfam" id="PF13041">
    <property type="entry name" value="PPR_2"/>
    <property type="match status" value="1"/>
</dbReference>
<dbReference type="InterPro" id="IPR002885">
    <property type="entry name" value="PPR_rpt"/>
</dbReference>
<evidence type="ECO:0000313" key="6">
    <source>
        <dbReference type="EMBL" id="VVV68092.1"/>
    </source>
</evidence>
<evidence type="ECO:0000256" key="4">
    <source>
        <dbReference type="SAM" id="MobiDB-lite"/>
    </source>
</evidence>
<dbReference type="PROSITE" id="PS51375">
    <property type="entry name" value="PPR"/>
    <property type="match status" value="3"/>
</dbReference>
<dbReference type="Pfam" id="PF13812">
    <property type="entry name" value="PPR_3"/>
    <property type="match status" value="1"/>
</dbReference>
<organism evidence="6">
    <name type="scientific">Nymphaea colorata</name>
    <name type="common">pocket water lily</name>
    <dbReference type="NCBI Taxonomy" id="210225"/>
    <lineage>
        <taxon>Eukaryota</taxon>
        <taxon>Viridiplantae</taxon>
        <taxon>Streptophyta</taxon>
        <taxon>Embryophyta</taxon>
        <taxon>Tracheophyta</taxon>
        <taxon>Spermatophyta</taxon>
        <taxon>Magnoliopsida</taxon>
        <taxon>Nymphaeales</taxon>
        <taxon>Nymphaeaceae</taxon>
        <taxon>Nymphaea</taxon>
    </lineage>
</organism>
<feature type="repeat" description="PPR" evidence="3">
    <location>
        <begin position="228"/>
        <end position="263"/>
    </location>
</feature>
<dbReference type="PANTHER" id="PTHR46598:SF2">
    <property type="entry name" value="OS01G0788900 PROTEIN"/>
    <property type="match status" value="1"/>
</dbReference>
<dbReference type="OrthoDB" id="651467at2759"/>
<feature type="domain" description="At1g68980-like TPR repeats" evidence="5">
    <location>
        <begin position="75"/>
        <end position="226"/>
    </location>
</feature>
<dbReference type="Pfam" id="PF01535">
    <property type="entry name" value="PPR"/>
    <property type="match status" value="2"/>
</dbReference>
<dbReference type="Pfam" id="PF25245">
    <property type="entry name" value="TPR_At1g68980"/>
    <property type="match status" value="1"/>
</dbReference>
<evidence type="ECO:0000256" key="3">
    <source>
        <dbReference type="PROSITE-ProRule" id="PRU00708"/>
    </source>
</evidence>
<evidence type="ECO:0000256" key="2">
    <source>
        <dbReference type="ARBA" id="ARBA00022737"/>
    </source>
</evidence>
<comment type="similarity">
    <text evidence="1">Belongs to the PPR family. P subfamily.</text>
</comment>
<proteinExistence type="inferred from homology"/>
<reference evidence="6" key="1">
    <citation type="submission" date="2019-09" db="EMBL/GenBank/DDBJ databases">
        <authorList>
            <person name="Zhang L."/>
        </authorList>
    </citation>
    <scope>NUCLEOTIDE SEQUENCE</scope>
</reference>
<evidence type="ECO:0000256" key="1">
    <source>
        <dbReference type="ARBA" id="ARBA00007626"/>
    </source>
</evidence>
<keyword evidence="2" id="KW-0677">Repeat</keyword>
<dbReference type="EMBL" id="LR721776">
    <property type="protein sequence ID" value="VVV68092.1"/>
    <property type="molecule type" value="Genomic_DNA"/>
</dbReference>